<feature type="region of interest" description="Disordered" evidence="13">
    <location>
        <begin position="452"/>
        <end position="471"/>
    </location>
</feature>
<evidence type="ECO:0000313" key="17">
    <source>
        <dbReference type="Proteomes" id="UP000188318"/>
    </source>
</evidence>
<evidence type="ECO:0000256" key="10">
    <source>
        <dbReference type="ARBA" id="ARBA00023136"/>
    </source>
</evidence>
<feature type="domain" description="Dihydroorotate dehydrogenase catalytic" evidence="15">
    <location>
        <begin position="153"/>
        <end position="438"/>
    </location>
</feature>
<keyword evidence="10 14" id="KW-0472">Membrane</keyword>
<dbReference type="InterPro" id="IPR001295">
    <property type="entry name" value="Dihydroorotate_DH_CS"/>
</dbReference>
<evidence type="ECO:0000256" key="7">
    <source>
        <dbReference type="ARBA" id="ARBA00022630"/>
    </source>
</evidence>
<evidence type="ECO:0000256" key="11">
    <source>
        <dbReference type="ARBA" id="ARBA00031623"/>
    </source>
</evidence>
<dbReference type="Gene3D" id="3.20.20.70">
    <property type="entry name" value="Aldolase class I"/>
    <property type="match status" value="2"/>
</dbReference>
<proteinExistence type="inferred from homology"/>
<dbReference type="PANTHER" id="PTHR48109">
    <property type="entry name" value="DIHYDROOROTATE DEHYDROGENASE (QUINONE), MITOCHONDRIAL-RELATED"/>
    <property type="match status" value="1"/>
</dbReference>
<name>A0A1R3RZ39_ASPC5</name>
<protein>
    <recommendedName>
        <fullName evidence="6">Dihydroorotate dehydrogenase (quinone), mitochondrial</fullName>
        <ecNumber evidence="5">1.3.5.2</ecNumber>
    </recommendedName>
    <alternativeName>
        <fullName evidence="11">Dihydroorotate oxidase</fullName>
    </alternativeName>
</protein>
<dbReference type="OrthoDB" id="14784at2759"/>
<comment type="subcellular location">
    <subcellularLocation>
        <location evidence="2">Membrane</location>
    </subcellularLocation>
</comment>
<feature type="transmembrane region" description="Helical" evidence="14">
    <location>
        <begin position="80"/>
        <end position="97"/>
    </location>
</feature>
<reference evidence="17" key="1">
    <citation type="journal article" date="2017" name="Genome Biol.">
        <title>Comparative genomics reveals high biological diversity and specific adaptations in the industrially and medically important fungal genus Aspergillus.</title>
        <authorList>
            <person name="de Vries R.P."/>
            <person name="Riley R."/>
            <person name="Wiebenga A."/>
            <person name="Aguilar-Osorio G."/>
            <person name="Amillis S."/>
            <person name="Uchima C.A."/>
            <person name="Anderluh G."/>
            <person name="Asadollahi M."/>
            <person name="Askin M."/>
            <person name="Barry K."/>
            <person name="Battaglia E."/>
            <person name="Bayram O."/>
            <person name="Benocci T."/>
            <person name="Braus-Stromeyer S.A."/>
            <person name="Caldana C."/>
            <person name="Canovas D."/>
            <person name="Cerqueira G.C."/>
            <person name="Chen F."/>
            <person name="Chen W."/>
            <person name="Choi C."/>
            <person name="Clum A."/>
            <person name="Dos Santos R.A."/>
            <person name="Damasio A.R."/>
            <person name="Diallinas G."/>
            <person name="Emri T."/>
            <person name="Fekete E."/>
            <person name="Flipphi M."/>
            <person name="Freyberg S."/>
            <person name="Gallo A."/>
            <person name="Gournas C."/>
            <person name="Habgood R."/>
            <person name="Hainaut M."/>
            <person name="Harispe M.L."/>
            <person name="Henrissat B."/>
            <person name="Hilden K.S."/>
            <person name="Hope R."/>
            <person name="Hossain A."/>
            <person name="Karabika E."/>
            <person name="Karaffa L."/>
            <person name="Karanyi Z."/>
            <person name="Krasevec N."/>
            <person name="Kuo A."/>
            <person name="Kusch H."/>
            <person name="LaButti K."/>
            <person name="Lagendijk E.L."/>
            <person name="Lapidus A."/>
            <person name="Levasseur A."/>
            <person name="Lindquist E."/>
            <person name="Lipzen A."/>
            <person name="Logrieco A.F."/>
            <person name="MacCabe A."/>
            <person name="Maekelae M.R."/>
            <person name="Malavazi I."/>
            <person name="Melin P."/>
            <person name="Meyer V."/>
            <person name="Mielnichuk N."/>
            <person name="Miskei M."/>
            <person name="Molnar A.P."/>
            <person name="Mule G."/>
            <person name="Ngan C.Y."/>
            <person name="Orejas M."/>
            <person name="Orosz E."/>
            <person name="Ouedraogo J.P."/>
            <person name="Overkamp K.M."/>
            <person name="Park H.-S."/>
            <person name="Perrone G."/>
            <person name="Piumi F."/>
            <person name="Punt P.J."/>
            <person name="Ram A.F."/>
            <person name="Ramon A."/>
            <person name="Rauscher S."/>
            <person name="Record E."/>
            <person name="Riano-Pachon D.M."/>
            <person name="Robert V."/>
            <person name="Roehrig J."/>
            <person name="Ruller R."/>
            <person name="Salamov A."/>
            <person name="Salih N.S."/>
            <person name="Samson R.A."/>
            <person name="Sandor E."/>
            <person name="Sanguinetti M."/>
            <person name="Schuetze T."/>
            <person name="Sepcic K."/>
            <person name="Shelest E."/>
            <person name="Sherlock G."/>
            <person name="Sophianopoulou V."/>
            <person name="Squina F.M."/>
            <person name="Sun H."/>
            <person name="Susca A."/>
            <person name="Todd R.B."/>
            <person name="Tsang A."/>
            <person name="Unkles S.E."/>
            <person name="van de Wiele N."/>
            <person name="van Rossen-Uffink D."/>
            <person name="Oliveira J.V."/>
            <person name="Vesth T.C."/>
            <person name="Visser J."/>
            <person name="Yu J.-H."/>
            <person name="Zhou M."/>
            <person name="Andersen M.R."/>
            <person name="Archer D.B."/>
            <person name="Baker S.E."/>
            <person name="Benoit I."/>
            <person name="Brakhage A.A."/>
            <person name="Braus G.H."/>
            <person name="Fischer R."/>
            <person name="Frisvad J.C."/>
            <person name="Goldman G.H."/>
            <person name="Houbraken J."/>
            <person name="Oakley B."/>
            <person name="Pocsi I."/>
            <person name="Scazzocchio C."/>
            <person name="Seiboth B."/>
            <person name="vanKuyk P.A."/>
            <person name="Wortman J."/>
            <person name="Dyer P.S."/>
            <person name="Grigoriev I.V."/>
        </authorList>
    </citation>
    <scope>NUCLEOTIDE SEQUENCE [LARGE SCALE GENOMIC DNA]</scope>
    <source>
        <strain evidence="17">ITEM 5010</strain>
    </source>
</reference>
<dbReference type="AlphaFoldDB" id="A0A1R3RZ39"/>
<dbReference type="InterPro" id="IPR005720">
    <property type="entry name" value="Dihydroorotate_DH_cat"/>
</dbReference>
<evidence type="ECO:0000256" key="13">
    <source>
        <dbReference type="SAM" id="MobiDB-lite"/>
    </source>
</evidence>
<keyword evidence="8" id="KW-0288">FMN</keyword>
<dbReference type="OMA" id="IYGTDTR"/>
<comment type="similarity">
    <text evidence="4">Belongs to the dihydroorotate dehydrogenase family. Type 2 subfamily.</text>
</comment>
<evidence type="ECO:0000256" key="8">
    <source>
        <dbReference type="ARBA" id="ARBA00022643"/>
    </source>
</evidence>
<accession>A0A1R3RZ39</accession>
<keyword evidence="17" id="KW-1185">Reference proteome</keyword>
<gene>
    <name evidence="16" type="ORF">ASPCADRAFT_203469</name>
</gene>
<dbReference type="InterPro" id="IPR050074">
    <property type="entry name" value="DHO_dehydrogenase"/>
</dbReference>
<dbReference type="VEuPathDB" id="FungiDB:ASPCADRAFT_203469"/>
<keyword evidence="9" id="KW-0560">Oxidoreductase</keyword>
<sequence>MAINAVALAWRSAGRRAPALPSLRATQRTSILHRESLLRQVRYSSDAASQTKEAAKETTAQVTQTVKETPKKAGRKLKRTVLGTSLALTLLVGYIYGTDTRASVHRYGVVPLVRLLYPDAEDAHHFGVDILKTLYKYGLNPRERGDPDGDGSLVTEVFGYTLSNPIGISGGLDKHADIPDPLFEIGPAIVEVGGTTPLPQEGNPRPRVFRLPSQNAMINRYGLNSKGADHMAAVLEQRVRDFAYANGFGEHDLAEQRVLNGEAGVPPGSLREGKLLAVQVAKNKATPDSDIEAIKRDYVYCVDRLAKYADILVVNVSSPNTPGLRDLQAAAPLTAILKAVVGAAKSVDRKTKPFVMVKVSPDEDSDEQVSGICDAVWGSGVDGVIVGNTTNRRPDPLPQGFTLPSKEQTALKETGGYSGPQLFDRTVALVSRYRSLLDATAPTTPKVIEAQEASATTTQAEPDMENLPPVEAPSASEVLPRKVIFASGGITNGQQAKAVLNAGASIAMMYTAITYGGMGTVTRVKDELRKEQQ</sequence>
<evidence type="ECO:0000313" key="16">
    <source>
        <dbReference type="EMBL" id="OOF99702.1"/>
    </source>
</evidence>
<comment type="catalytic activity">
    <reaction evidence="12">
        <text>(S)-dihydroorotate + a quinone = orotate + a quinol</text>
        <dbReference type="Rhea" id="RHEA:30187"/>
        <dbReference type="ChEBI" id="CHEBI:24646"/>
        <dbReference type="ChEBI" id="CHEBI:30839"/>
        <dbReference type="ChEBI" id="CHEBI:30864"/>
        <dbReference type="ChEBI" id="CHEBI:132124"/>
        <dbReference type="EC" id="1.3.5.2"/>
    </reaction>
</comment>
<dbReference type="STRING" id="602072.A0A1R3RZ39"/>
<evidence type="ECO:0000256" key="3">
    <source>
        <dbReference type="ARBA" id="ARBA00005161"/>
    </source>
</evidence>
<evidence type="ECO:0000256" key="2">
    <source>
        <dbReference type="ARBA" id="ARBA00004370"/>
    </source>
</evidence>
<keyword evidence="7" id="KW-0285">Flavoprotein</keyword>
<evidence type="ECO:0000259" key="15">
    <source>
        <dbReference type="Pfam" id="PF01180"/>
    </source>
</evidence>
<evidence type="ECO:0000256" key="1">
    <source>
        <dbReference type="ARBA" id="ARBA00001917"/>
    </source>
</evidence>
<evidence type="ECO:0000256" key="5">
    <source>
        <dbReference type="ARBA" id="ARBA00012791"/>
    </source>
</evidence>
<evidence type="ECO:0000256" key="9">
    <source>
        <dbReference type="ARBA" id="ARBA00023002"/>
    </source>
</evidence>
<comment type="cofactor">
    <cofactor evidence="1">
        <name>FMN</name>
        <dbReference type="ChEBI" id="CHEBI:58210"/>
    </cofactor>
</comment>
<dbReference type="GO" id="GO:0006207">
    <property type="term" value="P:'de novo' pyrimidine nucleobase biosynthetic process"/>
    <property type="evidence" value="ECO:0007669"/>
    <property type="project" value="InterPro"/>
</dbReference>
<keyword evidence="14" id="KW-1133">Transmembrane helix</keyword>
<dbReference type="Proteomes" id="UP000188318">
    <property type="component" value="Unassembled WGS sequence"/>
</dbReference>
<organism evidence="16 17">
    <name type="scientific">Aspergillus carbonarius (strain ITEM 5010)</name>
    <dbReference type="NCBI Taxonomy" id="602072"/>
    <lineage>
        <taxon>Eukaryota</taxon>
        <taxon>Fungi</taxon>
        <taxon>Dikarya</taxon>
        <taxon>Ascomycota</taxon>
        <taxon>Pezizomycotina</taxon>
        <taxon>Eurotiomycetes</taxon>
        <taxon>Eurotiomycetidae</taxon>
        <taxon>Eurotiales</taxon>
        <taxon>Aspergillaceae</taxon>
        <taxon>Aspergillus</taxon>
        <taxon>Aspergillus subgen. Circumdati</taxon>
    </lineage>
</organism>
<dbReference type="PANTHER" id="PTHR48109:SF4">
    <property type="entry name" value="DIHYDROOROTATE DEHYDROGENASE (QUINONE), MITOCHONDRIAL"/>
    <property type="match status" value="1"/>
</dbReference>
<comment type="pathway">
    <text evidence="3">Pyrimidine metabolism; UMP biosynthesis via de novo pathway; orotate from (S)-dihydroorotate (quinone route): step 1/1.</text>
</comment>
<keyword evidence="14" id="KW-0812">Transmembrane</keyword>
<evidence type="ECO:0000256" key="4">
    <source>
        <dbReference type="ARBA" id="ARBA00005359"/>
    </source>
</evidence>
<feature type="domain" description="Dihydroorotate dehydrogenase catalytic" evidence="15">
    <location>
        <begin position="483"/>
        <end position="530"/>
    </location>
</feature>
<dbReference type="GO" id="GO:0106430">
    <property type="term" value="F:dihydroorotate dehydrogenase (quinone) activity"/>
    <property type="evidence" value="ECO:0007669"/>
    <property type="project" value="UniProtKB-EC"/>
</dbReference>
<feature type="compositionally biased region" description="Low complexity" evidence="13">
    <location>
        <begin position="452"/>
        <end position="461"/>
    </location>
</feature>
<dbReference type="SUPFAM" id="SSF51395">
    <property type="entry name" value="FMN-linked oxidoreductases"/>
    <property type="match status" value="1"/>
</dbReference>
<dbReference type="UniPathway" id="UPA00070">
    <property type="reaction ID" value="UER00946"/>
</dbReference>
<dbReference type="PROSITE" id="PS00911">
    <property type="entry name" value="DHODEHASE_1"/>
    <property type="match status" value="1"/>
</dbReference>
<evidence type="ECO:0000256" key="6">
    <source>
        <dbReference type="ARBA" id="ARBA00017599"/>
    </source>
</evidence>
<evidence type="ECO:0000256" key="12">
    <source>
        <dbReference type="ARBA" id="ARBA00048639"/>
    </source>
</evidence>
<dbReference type="GO" id="GO:0044205">
    <property type="term" value="P:'de novo' UMP biosynthetic process"/>
    <property type="evidence" value="ECO:0007669"/>
    <property type="project" value="UniProtKB-UniPathway"/>
</dbReference>
<dbReference type="EC" id="1.3.5.2" evidence="5"/>
<dbReference type="FunFam" id="3.20.20.70:FF:000242">
    <property type="entry name" value="Dihydroorotate reductase PyrE"/>
    <property type="match status" value="1"/>
</dbReference>
<evidence type="ECO:0000256" key="14">
    <source>
        <dbReference type="SAM" id="Phobius"/>
    </source>
</evidence>
<dbReference type="CDD" id="cd04738">
    <property type="entry name" value="DHOD_2_like"/>
    <property type="match status" value="1"/>
</dbReference>
<dbReference type="InterPro" id="IPR013785">
    <property type="entry name" value="Aldolase_TIM"/>
</dbReference>
<dbReference type="GO" id="GO:0005743">
    <property type="term" value="C:mitochondrial inner membrane"/>
    <property type="evidence" value="ECO:0007669"/>
    <property type="project" value="TreeGrafter"/>
</dbReference>
<dbReference type="Pfam" id="PF01180">
    <property type="entry name" value="DHO_dh"/>
    <property type="match status" value="2"/>
</dbReference>
<dbReference type="InterPro" id="IPR005719">
    <property type="entry name" value="Dihydroorotate_DH_2"/>
</dbReference>
<dbReference type="EMBL" id="KV907494">
    <property type="protein sequence ID" value="OOF99702.1"/>
    <property type="molecule type" value="Genomic_DNA"/>
</dbReference>